<dbReference type="Gene3D" id="3.30.70.330">
    <property type="match status" value="1"/>
</dbReference>
<evidence type="ECO:0000313" key="2">
    <source>
        <dbReference type="EMBL" id="JAS24904.1"/>
    </source>
</evidence>
<evidence type="ECO:0000256" key="1">
    <source>
        <dbReference type="SAM" id="MobiDB-lite"/>
    </source>
</evidence>
<feature type="compositionally biased region" description="Pro residues" evidence="1">
    <location>
        <begin position="88"/>
        <end position="123"/>
    </location>
</feature>
<dbReference type="CDD" id="cd00590">
    <property type="entry name" value="RRM_SF"/>
    <property type="match status" value="1"/>
</dbReference>
<dbReference type="AlphaFoldDB" id="A0A1B6DGU1"/>
<evidence type="ECO:0008006" key="3">
    <source>
        <dbReference type="Google" id="ProtNLM"/>
    </source>
</evidence>
<dbReference type="PANTHER" id="PTHR22014:SF2">
    <property type="entry name" value="RNA-BINDING PROTEIN 33"/>
    <property type="match status" value="1"/>
</dbReference>
<dbReference type="EMBL" id="GEDC01012394">
    <property type="protein sequence ID" value="JAS24904.1"/>
    <property type="molecule type" value="Transcribed_RNA"/>
</dbReference>
<accession>A0A1B6DGU1</accession>
<name>A0A1B6DGU1_9HEMI</name>
<dbReference type="InterPro" id="IPR035979">
    <property type="entry name" value="RBD_domain_sf"/>
</dbReference>
<dbReference type="InterPro" id="IPR039878">
    <property type="entry name" value="RBM33"/>
</dbReference>
<feature type="region of interest" description="Disordered" evidence="1">
    <location>
        <begin position="198"/>
        <end position="218"/>
    </location>
</feature>
<gene>
    <name evidence="2" type="ORF">g.22086</name>
</gene>
<reference evidence="2" key="1">
    <citation type="submission" date="2015-12" db="EMBL/GenBank/DDBJ databases">
        <title>De novo transcriptome assembly of four potential Pierce s Disease insect vectors from Arizona vineyards.</title>
        <authorList>
            <person name="Tassone E.E."/>
        </authorList>
    </citation>
    <scope>NUCLEOTIDE SEQUENCE</scope>
</reference>
<dbReference type="PANTHER" id="PTHR22014">
    <property type="entry name" value="RNA-BINDING PROTEIN 33"/>
    <property type="match status" value="1"/>
</dbReference>
<feature type="non-terminal residue" evidence="2">
    <location>
        <position position="1"/>
    </location>
</feature>
<feature type="compositionally biased region" description="Low complexity" evidence="1">
    <location>
        <begin position="198"/>
        <end position="209"/>
    </location>
</feature>
<protein>
    <recommendedName>
        <fullName evidence="3">RRM domain-containing protein</fullName>
    </recommendedName>
</protein>
<dbReference type="InterPro" id="IPR012677">
    <property type="entry name" value="Nucleotide-bd_a/b_plait_sf"/>
</dbReference>
<organism evidence="2">
    <name type="scientific">Clastoptera arizonana</name>
    <name type="common">Arizona spittle bug</name>
    <dbReference type="NCBI Taxonomy" id="38151"/>
    <lineage>
        <taxon>Eukaryota</taxon>
        <taxon>Metazoa</taxon>
        <taxon>Ecdysozoa</taxon>
        <taxon>Arthropoda</taxon>
        <taxon>Hexapoda</taxon>
        <taxon>Insecta</taxon>
        <taxon>Pterygota</taxon>
        <taxon>Neoptera</taxon>
        <taxon>Paraneoptera</taxon>
        <taxon>Hemiptera</taxon>
        <taxon>Auchenorrhyncha</taxon>
        <taxon>Cercopoidea</taxon>
        <taxon>Clastopteridae</taxon>
        <taxon>Clastoptera</taxon>
    </lineage>
</organism>
<dbReference type="SUPFAM" id="SSF54928">
    <property type="entry name" value="RNA-binding domain, RBD"/>
    <property type="match status" value="1"/>
</dbReference>
<proteinExistence type="predicted"/>
<feature type="region of interest" description="Disordered" evidence="1">
    <location>
        <begin position="86"/>
        <end position="145"/>
    </location>
</feature>
<sequence>HPQLPPPSSNFEELPERTFNNAQFSENSNAMYQNQYNMNRSQFQPNFEDQAFPPRQEYQEQHILMQHHYQEIKNDYNQEQIMFHQTPPHQPHPLPPQQFFSPEPPSTQPMFRPPPPLNRPPPMQNNQQFQQPVRKPSPRGQFRGGIRTRLGKADNRVGNKRMGISKQVNNDIPFKQPRFEQRKGGPVMSNLHEVKTVDNIPPDILPDTTTEPEEEDEETKQYRLKIEEQKKLRQKIVAEKEARRQQAAEMKIAQKYLNVQPSLGDGPPGVDPEPSVIPGNLNPISITNQTVERLGVPMRESLKQIARGPVSKRIGTPIPGQSGIGIKRSVSSAILGTSTKGFKIVTVRTKDGNIQTKRVPFTVDGSKPMLPTRCVQNVHNKHQKMKIQSGNQPMINRGQVIPVRAQGLGRGGLKHITAGNGRGIPNKIPLNTIGTTEEKVSLTVGQRFTMQRNQQQIETKPTPPKSNRIVMQSGLIQFKPVTNTVPIPNSCLLTIDNLSASTNKSDIIRMAQQVGKIKQLKLDTKLKRAILRFNEPSSAAQFFQRFQRKMVDLSMINITVVPE</sequence>
<dbReference type="GO" id="GO:0003723">
    <property type="term" value="F:RNA binding"/>
    <property type="evidence" value="ECO:0007669"/>
    <property type="project" value="TreeGrafter"/>
</dbReference>